<dbReference type="GO" id="GO:0016757">
    <property type="term" value="F:glycosyltransferase activity"/>
    <property type="evidence" value="ECO:0007669"/>
    <property type="project" value="TreeGrafter"/>
</dbReference>
<feature type="signal peptide" evidence="7">
    <location>
        <begin position="1"/>
        <end position="19"/>
    </location>
</feature>
<dbReference type="EMBL" id="GL573446">
    <property type="protein sequence ID" value="ELR06356.1"/>
    <property type="molecule type" value="Genomic_DNA"/>
</dbReference>
<evidence type="ECO:0000256" key="4">
    <source>
        <dbReference type="ARBA" id="ARBA00038074"/>
    </source>
</evidence>
<dbReference type="InterPro" id="IPR013320">
    <property type="entry name" value="ConA-like_dom_sf"/>
</dbReference>
<dbReference type="VEuPathDB" id="FungiDB:GMDG_07946"/>
<protein>
    <recommendedName>
        <fullName evidence="8">GH16 domain-containing protein</fullName>
    </recommendedName>
</protein>
<dbReference type="GO" id="GO:0009277">
    <property type="term" value="C:fungal-type cell wall"/>
    <property type="evidence" value="ECO:0007669"/>
    <property type="project" value="TreeGrafter"/>
</dbReference>
<gene>
    <name evidence="9" type="ORF">GMDG_07946</name>
</gene>
<dbReference type="InterPro" id="IPR000757">
    <property type="entry name" value="Beta-glucanase-like"/>
</dbReference>
<feature type="domain" description="GH16" evidence="8">
    <location>
        <begin position="59"/>
        <end position="273"/>
    </location>
</feature>
<keyword evidence="2" id="KW-0378">Hydrolase</keyword>
<sequence length="440" mass="46570">MVRSSLLLAAFAAIATVHAATKCDLDNHCPESQPCCSQYGECGKGAYCLGGCDPLSSFVLDSCVPAPVCQDKTYAFKDMTGITSKTKYLGDPSKTDWVMDGHAVPYKNSLLLTMAPSTVGTVLATSRYMWYGNVKARFKTGRGKGVVTAFILLSDVKDEIDYEYVGVDLKTAQTNYYYQGITNYKEGGNISLSDTFNNYHEYEIRWTPDSITWLVDGQVGRTKLRKDTWNSTSNQWAFPQTPARVQISIWPGGLASNAKGTIDWAGGVIDWAGPDIQSNGYYYAQFESVSIECFNANTAPGTNKRTSYTYNNKLGTNDTVVDGDKPTVLKSLLGTGTDMNANYPKAGSSADPSASSGVAVMPGMDGAGPGTDGHPDENGSTTSHGDGQDGSGTAVDGADSTTTGFSQGLQANLSSAVGGPTYSVLSALVAGCVVLGMGLL</sequence>
<feature type="chain" id="PRO_5003989250" description="GH16 domain-containing protein" evidence="7">
    <location>
        <begin position="20"/>
        <end position="440"/>
    </location>
</feature>
<dbReference type="PANTHER" id="PTHR10963:SF22">
    <property type="entry name" value="GLYCOSIDASE CRH2-RELATED"/>
    <property type="match status" value="1"/>
</dbReference>
<keyword evidence="3" id="KW-0326">Glycosidase</keyword>
<name>L8G2Y5_PSED2</name>
<dbReference type="Pfam" id="PF00722">
    <property type="entry name" value="Glyco_hydro_16"/>
    <property type="match status" value="1"/>
</dbReference>
<dbReference type="AlphaFoldDB" id="L8G2Y5"/>
<evidence type="ECO:0000256" key="3">
    <source>
        <dbReference type="ARBA" id="ARBA00023295"/>
    </source>
</evidence>
<evidence type="ECO:0000256" key="6">
    <source>
        <dbReference type="SAM" id="MobiDB-lite"/>
    </source>
</evidence>
<dbReference type="OrthoDB" id="4781at2759"/>
<keyword evidence="10" id="KW-1185">Reference proteome</keyword>
<dbReference type="HOGENOM" id="CLU_040459_0_0_1"/>
<dbReference type="PANTHER" id="PTHR10963">
    <property type="entry name" value="GLYCOSYL HYDROLASE-RELATED"/>
    <property type="match status" value="1"/>
</dbReference>
<dbReference type="InterPro" id="IPR050546">
    <property type="entry name" value="Glycosyl_Hydrlase_16"/>
</dbReference>
<evidence type="ECO:0000256" key="5">
    <source>
        <dbReference type="ARBA" id="ARBA00093308"/>
    </source>
</evidence>
<feature type="region of interest" description="Disordered" evidence="6">
    <location>
        <begin position="343"/>
        <end position="401"/>
    </location>
</feature>
<reference evidence="10" key="1">
    <citation type="submission" date="2010-09" db="EMBL/GenBank/DDBJ databases">
        <title>The genome sequence of Geomyces destructans 20631-21.</title>
        <authorList>
            <consortium name="The Broad Institute Genome Sequencing Platform"/>
            <person name="Cuomo C.A."/>
            <person name="Blehert D.S."/>
            <person name="Lorch J.M."/>
            <person name="Young S.K."/>
            <person name="Zeng Q."/>
            <person name="Gargeya S."/>
            <person name="Fitzgerald M."/>
            <person name="Haas B."/>
            <person name="Abouelleil A."/>
            <person name="Alvarado L."/>
            <person name="Arachchi H.M."/>
            <person name="Berlin A."/>
            <person name="Brown A."/>
            <person name="Chapman S.B."/>
            <person name="Chen Z."/>
            <person name="Dunbar C."/>
            <person name="Freedman E."/>
            <person name="Gearin G."/>
            <person name="Gellesch M."/>
            <person name="Goldberg J."/>
            <person name="Griggs A."/>
            <person name="Gujja S."/>
            <person name="Heiman D."/>
            <person name="Howarth C."/>
            <person name="Larson L."/>
            <person name="Lui A."/>
            <person name="MacDonald P.J.P."/>
            <person name="Montmayeur A."/>
            <person name="Murphy C."/>
            <person name="Neiman D."/>
            <person name="Pearson M."/>
            <person name="Priest M."/>
            <person name="Roberts A."/>
            <person name="Saif S."/>
            <person name="Shea T."/>
            <person name="Shenoy N."/>
            <person name="Sisk P."/>
            <person name="Stolte C."/>
            <person name="Sykes S."/>
            <person name="Wortman J."/>
            <person name="Nusbaum C."/>
            <person name="Birren B."/>
        </authorList>
    </citation>
    <scope>NUCLEOTIDE SEQUENCE [LARGE SCALE GENOMIC DNA]</scope>
    <source>
        <strain evidence="10">ATCC MYA-4855 / 20631-21</strain>
    </source>
</reference>
<comment type="similarity">
    <text evidence="4">Belongs to the glycosyl hydrolase 16 family. CRH1 subfamily.</text>
</comment>
<dbReference type="FunFam" id="2.60.120.200:FF:000159">
    <property type="entry name" value="Glycosidase"/>
    <property type="match status" value="1"/>
</dbReference>
<evidence type="ECO:0000313" key="9">
    <source>
        <dbReference type="EMBL" id="ELR06356.1"/>
    </source>
</evidence>
<evidence type="ECO:0000313" key="10">
    <source>
        <dbReference type="Proteomes" id="UP000011064"/>
    </source>
</evidence>
<dbReference type="Proteomes" id="UP000011064">
    <property type="component" value="Unassembled WGS sequence"/>
</dbReference>
<evidence type="ECO:0000259" key="8">
    <source>
        <dbReference type="PROSITE" id="PS51762"/>
    </source>
</evidence>
<keyword evidence="1 7" id="KW-0732">Signal</keyword>
<dbReference type="STRING" id="658429.L8G2Y5"/>
<proteinExistence type="inferred from homology"/>
<evidence type="ECO:0000256" key="7">
    <source>
        <dbReference type="SAM" id="SignalP"/>
    </source>
</evidence>
<dbReference type="GO" id="GO:0004553">
    <property type="term" value="F:hydrolase activity, hydrolyzing O-glycosyl compounds"/>
    <property type="evidence" value="ECO:0007669"/>
    <property type="project" value="InterPro"/>
</dbReference>
<evidence type="ECO:0000256" key="1">
    <source>
        <dbReference type="ARBA" id="ARBA00022729"/>
    </source>
</evidence>
<feature type="compositionally biased region" description="Low complexity" evidence="6">
    <location>
        <begin position="346"/>
        <end position="360"/>
    </location>
</feature>
<dbReference type="FunCoup" id="L8G2Y5">
    <property type="interactions" value="351"/>
</dbReference>
<dbReference type="PROSITE" id="PS51762">
    <property type="entry name" value="GH16_2"/>
    <property type="match status" value="1"/>
</dbReference>
<dbReference type="Gene3D" id="2.60.120.200">
    <property type="match status" value="1"/>
</dbReference>
<comment type="function">
    <text evidence="5">Dual chitinase/transglycosylase that plays a role in cell wall architecture. Chitinase and transglycosylase activities are coupled. Required for the polysaccharide cross-linking at the septa and the cell wall. More specifically, transfers chitin to 1,6-beta-glucan in the cell wall.</text>
</comment>
<dbReference type="InParanoid" id="L8G2Y5"/>
<dbReference type="SUPFAM" id="SSF49899">
    <property type="entry name" value="Concanavalin A-like lectins/glucanases"/>
    <property type="match status" value="1"/>
</dbReference>
<dbReference type="GO" id="GO:0005975">
    <property type="term" value="P:carbohydrate metabolic process"/>
    <property type="evidence" value="ECO:0007669"/>
    <property type="project" value="InterPro"/>
</dbReference>
<evidence type="ECO:0000256" key="2">
    <source>
        <dbReference type="ARBA" id="ARBA00022801"/>
    </source>
</evidence>
<accession>L8G2Y5</accession>
<organism evidence="9 10">
    <name type="scientific">Pseudogymnoascus destructans (strain ATCC MYA-4855 / 20631-21)</name>
    <name type="common">Bat white-nose syndrome fungus</name>
    <name type="synonym">Geomyces destructans</name>
    <dbReference type="NCBI Taxonomy" id="658429"/>
    <lineage>
        <taxon>Eukaryota</taxon>
        <taxon>Fungi</taxon>
        <taxon>Dikarya</taxon>
        <taxon>Ascomycota</taxon>
        <taxon>Pezizomycotina</taxon>
        <taxon>Leotiomycetes</taxon>
        <taxon>Thelebolales</taxon>
        <taxon>Thelebolaceae</taxon>
        <taxon>Pseudogymnoascus</taxon>
    </lineage>
</organism>
<dbReference type="GO" id="GO:0031505">
    <property type="term" value="P:fungal-type cell wall organization"/>
    <property type="evidence" value="ECO:0007669"/>
    <property type="project" value="TreeGrafter"/>
</dbReference>